<dbReference type="InterPro" id="IPR052362">
    <property type="entry name" value="HTH-GbsR_regulator"/>
</dbReference>
<dbReference type="SUPFAM" id="SSF46785">
    <property type="entry name" value="Winged helix' DNA-binding domain"/>
    <property type="match status" value="1"/>
</dbReference>
<dbReference type="AlphaFoldDB" id="A0A3S0PJP6"/>
<dbReference type="GO" id="GO:0003677">
    <property type="term" value="F:DNA binding"/>
    <property type="evidence" value="ECO:0007669"/>
    <property type="project" value="UniProtKB-KW"/>
</dbReference>
<name>A0A3S0PJP6_9FLAO</name>
<dbReference type="Gene3D" id="1.10.10.10">
    <property type="entry name" value="Winged helix-like DNA-binding domain superfamily/Winged helix DNA-binding domain"/>
    <property type="match status" value="1"/>
</dbReference>
<dbReference type="PANTHER" id="PTHR38465">
    <property type="entry name" value="HTH-TYPE TRANSCRIPTIONAL REGULATOR MJ1563-RELATED"/>
    <property type="match status" value="1"/>
</dbReference>
<keyword evidence="2" id="KW-0238">DNA-binding</keyword>
<dbReference type="EMBL" id="RYDJ01000002">
    <property type="protein sequence ID" value="RTZ07043.1"/>
    <property type="molecule type" value="Genomic_DNA"/>
</dbReference>
<dbReference type="RefSeq" id="WP_126553340.1">
    <property type="nucleotide sequence ID" value="NZ_RYDJ01000002.1"/>
</dbReference>
<proteinExistence type="predicted"/>
<organism evidence="4 5">
    <name type="scientific">Flavobacterium bomense</name>
    <dbReference type="NCBI Taxonomy" id="2497483"/>
    <lineage>
        <taxon>Bacteria</taxon>
        <taxon>Pseudomonadati</taxon>
        <taxon>Bacteroidota</taxon>
        <taxon>Flavobacteriia</taxon>
        <taxon>Flavobacteriales</taxon>
        <taxon>Flavobacteriaceae</taxon>
        <taxon>Flavobacterium</taxon>
    </lineage>
</organism>
<sequence>MNNIPKEREELIEMFGIHFELLYNLSPLGSRILGLLIIDGCKKGLTFEEIVEKLGASKSSISTNLNLLLKMDKINYYTLTGDRKKYFKSSPFSERLTNYLKILDFEKQIIEKLQAYREKNISCPEEQCNLENTKAYKKHVIEVEELLIKTIHKFKEIENNNSKIIINQF</sequence>
<evidence type="ECO:0000313" key="4">
    <source>
        <dbReference type="EMBL" id="RTZ07043.1"/>
    </source>
</evidence>
<keyword evidence="5" id="KW-1185">Reference proteome</keyword>
<gene>
    <name evidence="4" type="ORF">EKL98_03300</name>
</gene>
<evidence type="ECO:0008006" key="6">
    <source>
        <dbReference type="Google" id="ProtNLM"/>
    </source>
</evidence>
<accession>A0A3S0PJP6</accession>
<keyword evidence="1" id="KW-0805">Transcription regulation</keyword>
<evidence type="ECO:0000313" key="5">
    <source>
        <dbReference type="Proteomes" id="UP000280825"/>
    </source>
</evidence>
<evidence type="ECO:0000256" key="3">
    <source>
        <dbReference type="ARBA" id="ARBA00023163"/>
    </source>
</evidence>
<protein>
    <recommendedName>
        <fullName evidence="6">MarR family transcriptional regulator</fullName>
    </recommendedName>
</protein>
<evidence type="ECO:0000256" key="2">
    <source>
        <dbReference type="ARBA" id="ARBA00023125"/>
    </source>
</evidence>
<dbReference type="Proteomes" id="UP000280825">
    <property type="component" value="Unassembled WGS sequence"/>
</dbReference>
<keyword evidence="3" id="KW-0804">Transcription</keyword>
<comment type="caution">
    <text evidence="4">The sequence shown here is derived from an EMBL/GenBank/DDBJ whole genome shotgun (WGS) entry which is preliminary data.</text>
</comment>
<dbReference type="InterPro" id="IPR036388">
    <property type="entry name" value="WH-like_DNA-bd_sf"/>
</dbReference>
<dbReference type="PANTHER" id="PTHR38465:SF1">
    <property type="entry name" value="HTH-TYPE TRANSCRIPTIONAL REGULATOR MJ1563-RELATED"/>
    <property type="match status" value="1"/>
</dbReference>
<reference evidence="4 5" key="1">
    <citation type="submission" date="2018-12" db="EMBL/GenBank/DDBJ databases">
        <title>Flavobacterium sp. nov., isolated from glacier ice.</title>
        <authorList>
            <person name="Liu Q."/>
            <person name="Xin Y.-H."/>
        </authorList>
    </citation>
    <scope>NUCLEOTIDE SEQUENCE [LARGE SCALE GENOMIC DNA]</scope>
    <source>
        <strain evidence="4 5">RB1N8</strain>
    </source>
</reference>
<evidence type="ECO:0000256" key="1">
    <source>
        <dbReference type="ARBA" id="ARBA00023015"/>
    </source>
</evidence>
<dbReference type="InterPro" id="IPR036390">
    <property type="entry name" value="WH_DNA-bd_sf"/>
</dbReference>